<dbReference type="EMBL" id="JAIZAY010000005">
    <property type="protein sequence ID" value="KAJ8041736.1"/>
    <property type="molecule type" value="Genomic_DNA"/>
</dbReference>
<accession>A0A9Q1CBF3</accession>
<evidence type="ECO:0000313" key="1">
    <source>
        <dbReference type="EMBL" id="KAJ8041736.1"/>
    </source>
</evidence>
<gene>
    <name evidence="1" type="ORF">HOLleu_12637</name>
</gene>
<proteinExistence type="predicted"/>
<organism evidence="1 2">
    <name type="scientific">Holothuria leucospilota</name>
    <name type="common">Black long sea cucumber</name>
    <name type="synonym">Mertensiothuria leucospilota</name>
    <dbReference type="NCBI Taxonomy" id="206669"/>
    <lineage>
        <taxon>Eukaryota</taxon>
        <taxon>Metazoa</taxon>
        <taxon>Echinodermata</taxon>
        <taxon>Eleutherozoa</taxon>
        <taxon>Echinozoa</taxon>
        <taxon>Holothuroidea</taxon>
        <taxon>Aspidochirotacea</taxon>
        <taxon>Aspidochirotida</taxon>
        <taxon>Holothuriidae</taxon>
        <taxon>Holothuria</taxon>
    </lineage>
</organism>
<evidence type="ECO:0008006" key="3">
    <source>
        <dbReference type="Google" id="ProtNLM"/>
    </source>
</evidence>
<sequence length="118" mass="13728">MAFRRQLHDPLEDFIEYFMPSWSVRPADPWLSFSSDSQALQDPRNRSDADRSRGFLVRFPSRSVPERGRSDGAMDVQVTDSEFKVAVDVRNFLPEELDVKVASNNQRRYLQCKLIFEG</sequence>
<keyword evidence="2" id="KW-1185">Reference proteome</keyword>
<name>A0A9Q1CBF3_HOLLE</name>
<dbReference type="AlphaFoldDB" id="A0A9Q1CBF3"/>
<evidence type="ECO:0000313" key="2">
    <source>
        <dbReference type="Proteomes" id="UP001152320"/>
    </source>
</evidence>
<reference evidence="1" key="1">
    <citation type="submission" date="2021-10" db="EMBL/GenBank/DDBJ databases">
        <title>Tropical sea cucumber genome reveals ecological adaptation and Cuvierian tubules defense mechanism.</title>
        <authorList>
            <person name="Chen T."/>
        </authorList>
    </citation>
    <scope>NUCLEOTIDE SEQUENCE</scope>
    <source>
        <strain evidence="1">Nanhai2018</strain>
        <tissue evidence="1">Muscle</tissue>
    </source>
</reference>
<protein>
    <recommendedName>
        <fullName evidence="3">SHSP domain-containing protein</fullName>
    </recommendedName>
</protein>
<comment type="caution">
    <text evidence="1">The sequence shown here is derived from an EMBL/GenBank/DDBJ whole genome shotgun (WGS) entry which is preliminary data.</text>
</comment>
<dbReference type="Proteomes" id="UP001152320">
    <property type="component" value="Chromosome 5"/>
</dbReference>